<dbReference type="EMBL" id="WMIM01000004">
    <property type="protein sequence ID" value="MTF90143.1"/>
    <property type="molecule type" value="Genomic_DNA"/>
</dbReference>
<sequence>MSNTRKFDLMSTVYIGEIITFDIKSITAIVEIIDPLGNSTTYSQPFQDIDTTNWTDGMYTGIVRDGQFQVTTFVVKDPRAAANQLNELKQAIDEIEQVIKAKLTNGGVLSTSINNKSLVNESTEVLWRMKQALLRQYNKLKAKMNNKKSGNPIKSITTFKRIR</sequence>
<organism evidence="1">
    <name type="scientific">Klebsiella pneumoniae</name>
    <dbReference type="NCBI Taxonomy" id="573"/>
    <lineage>
        <taxon>Bacteria</taxon>
        <taxon>Pseudomonadati</taxon>
        <taxon>Pseudomonadota</taxon>
        <taxon>Gammaproteobacteria</taxon>
        <taxon>Enterobacterales</taxon>
        <taxon>Enterobacteriaceae</taxon>
        <taxon>Klebsiella/Raoultella group</taxon>
        <taxon>Klebsiella</taxon>
        <taxon>Klebsiella pneumoniae complex</taxon>
    </lineage>
</organism>
<accession>A0A6G2BPF1</accession>
<proteinExistence type="predicted"/>
<gene>
    <name evidence="1" type="ORF">GJD85_08000</name>
</gene>
<dbReference type="RefSeq" id="WP_032419196.1">
    <property type="nucleotide sequence ID" value="NZ_CABFWS010000001.1"/>
</dbReference>
<protein>
    <submittedName>
        <fullName evidence="1">Uncharacterized protein</fullName>
    </submittedName>
</protein>
<reference evidence="1" key="1">
    <citation type="journal article" date="2019" name="PLoS ONE">
        <title>Whole genome sequencing snapshot of multi-drug resistant Klebsiella pneumoniae strains from hospitals and receiving wastewater treatment plants in Southern Romania.</title>
        <authorList>
            <person name="Paraschiv S."/>
            <person name="Surleac M."/>
            <person name="Czobor Barbu I."/>
            <person name="Popa L.I."/>
            <person name="Gheorghe I."/>
            <person name="Otelea D."/>
            <person name="Chifiriuc M.C."/>
        </authorList>
    </citation>
    <scope>NUCLEOTIDE SEQUENCE</scope>
    <source>
        <strain evidence="1">RADAR41</strain>
    </source>
</reference>
<evidence type="ECO:0000313" key="1">
    <source>
        <dbReference type="EMBL" id="MTF90143.1"/>
    </source>
</evidence>
<name>A0A6G2BPF1_KLEPN</name>
<comment type="caution">
    <text evidence="1">The sequence shown here is derived from an EMBL/GenBank/DDBJ whole genome shotgun (WGS) entry which is preliminary data.</text>
</comment>
<dbReference type="AlphaFoldDB" id="A0A6G2BPF1"/>